<dbReference type="EMBL" id="AVOT02059117">
    <property type="protein sequence ID" value="MBW0552827.1"/>
    <property type="molecule type" value="Genomic_DNA"/>
</dbReference>
<reference evidence="1" key="1">
    <citation type="submission" date="2021-03" db="EMBL/GenBank/DDBJ databases">
        <title>Draft genome sequence of rust myrtle Austropuccinia psidii MF-1, a brazilian biotype.</title>
        <authorList>
            <person name="Quecine M.C."/>
            <person name="Pachon D.M.R."/>
            <person name="Bonatelli M.L."/>
            <person name="Correr F.H."/>
            <person name="Franceschini L.M."/>
            <person name="Leite T.F."/>
            <person name="Margarido G.R.A."/>
            <person name="Almeida C.A."/>
            <person name="Ferrarezi J.A."/>
            <person name="Labate C.A."/>
        </authorList>
    </citation>
    <scope>NUCLEOTIDE SEQUENCE</scope>
    <source>
        <strain evidence="1">MF-1</strain>
    </source>
</reference>
<comment type="caution">
    <text evidence="1">The sequence shown here is derived from an EMBL/GenBank/DDBJ whole genome shotgun (WGS) entry which is preliminary data.</text>
</comment>
<evidence type="ECO:0000313" key="1">
    <source>
        <dbReference type="EMBL" id="MBW0552827.1"/>
    </source>
</evidence>
<accession>A0A9Q3IZP6</accession>
<dbReference type="AlphaFoldDB" id="A0A9Q3IZP6"/>
<proteinExistence type="predicted"/>
<name>A0A9Q3IZP6_9BASI</name>
<dbReference type="Proteomes" id="UP000765509">
    <property type="component" value="Unassembled WGS sequence"/>
</dbReference>
<evidence type="ECO:0000313" key="2">
    <source>
        <dbReference type="Proteomes" id="UP000765509"/>
    </source>
</evidence>
<gene>
    <name evidence="1" type="ORF">O181_092542</name>
</gene>
<organism evidence="1 2">
    <name type="scientific">Austropuccinia psidii MF-1</name>
    <dbReference type="NCBI Taxonomy" id="1389203"/>
    <lineage>
        <taxon>Eukaryota</taxon>
        <taxon>Fungi</taxon>
        <taxon>Dikarya</taxon>
        <taxon>Basidiomycota</taxon>
        <taxon>Pucciniomycotina</taxon>
        <taxon>Pucciniomycetes</taxon>
        <taxon>Pucciniales</taxon>
        <taxon>Sphaerophragmiaceae</taxon>
        <taxon>Austropuccinia</taxon>
    </lineage>
</organism>
<dbReference type="OrthoDB" id="4927525at2759"/>
<sequence length="112" mass="12824">MHIQENSSAMVHCSQVYQHLPVEPIPFQLVMDSLAYLVSRSRPDLAFAVNYLGQNSMGPIEVHWVLLDHVTKYLLKTKKPQLVPAPRKAIAEPVEQCWVGRRPQTLSIEFYP</sequence>
<keyword evidence="2" id="KW-1185">Reference proteome</keyword>
<protein>
    <submittedName>
        <fullName evidence="1">Uncharacterized protein</fullName>
    </submittedName>
</protein>